<dbReference type="PANTHER" id="PTHR31362">
    <property type="entry name" value="GLYCOSYLTRANSFERASE STELLO1-RELATED"/>
    <property type="match status" value="1"/>
</dbReference>
<dbReference type="PANTHER" id="PTHR31362:SF0">
    <property type="entry name" value="EXOSTOSIN DOMAIN-CONTAINING PROTEIN-RELATED"/>
    <property type="match status" value="1"/>
</dbReference>
<accession>A0ABN1HPS4</accession>
<evidence type="ECO:0000313" key="1">
    <source>
        <dbReference type="EMBL" id="GAA0661711.1"/>
    </source>
</evidence>
<name>A0ABN1HPS4_9SPHN</name>
<evidence type="ECO:0000313" key="2">
    <source>
        <dbReference type="Proteomes" id="UP001500238"/>
    </source>
</evidence>
<dbReference type="Proteomes" id="UP001500238">
    <property type="component" value="Unassembled WGS sequence"/>
</dbReference>
<keyword evidence="2" id="KW-1185">Reference proteome</keyword>
<gene>
    <name evidence="1" type="ORF">GCM10009102_08170</name>
</gene>
<reference evidence="1 2" key="1">
    <citation type="journal article" date="2019" name="Int. J. Syst. Evol. Microbiol.">
        <title>The Global Catalogue of Microorganisms (GCM) 10K type strain sequencing project: providing services to taxonomists for standard genome sequencing and annotation.</title>
        <authorList>
            <consortium name="The Broad Institute Genomics Platform"/>
            <consortium name="The Broad Institute Genome Sequencing Center for Infectious Disease"/>
            <person name="Wu L."/>
            <person name="Ma J."/>
        </authorList>
    </citation>
    <scope>NUCLEOTIDE SEQUENCE [LARGE SCALE GENOMIC DNA]</scope>
    <source>
        <strain evidence="1 2">JCM 14603</strain>
    </source>
</reference>
<dbReference type="EMBL" id="BAAAES010000005">
    <property type="protein sequence ID" value="GAA0661711.1"/>
    <property type="molecule type" value="Genomic_DNA"/>
</dbReference>
<evidence type="ECO:0008006" key="3">
    <source>
        <dbReference type="Google" id="ProtNLM"/>
    </source>
</evidence>
<dbReference type="Pfam" id="PF03385">
    <property type="entry name" value="STELLO"/>
    <property type="match status" value="1"/>
</dbReference>
<comment type="caution">
    <text evidence="1">The sequence shown here is derived from an EMBL/GenBank/DDBJ whole genome shotgun (WGS) entry which is preliminary data.</text>
</comment>
<dbReference type="InterPro" id="IPR005049">
    <property type="entry name" value="STL-like"/>
</dbReference>
<protein>
    <recommendedName>
        <fullName evidence="3">DUF288 domain-containing protein</fullName>
    </recommendedName>
</protein>
<organism evidence="1 2">
    <name type="scientific">Sphingomonas insulae</name>
    <dbReference type="NCBI Taxonomy" id="424800"/>
    <lineage>
        <taxon>Bacteria</taxon>
        <taxon>Pseudomonadati</taxon>
        <taxon>Pseudomonadota</taxon>
        <taxon>Alphaproteobacteria</taxon>
        <taxon>Sphingomonadales</taxon>
        <taxon>Sphingomonadaceae</taxon>
        <taxon>Sphingomonas</taxon>
    </lineage>
</organism>
<proteinExistence type="predicted"/>
<sequence length="349" mass="38619">MCNATVESAMTETKNPKAAVVLTSIAAPNAVMKAISADCRERGLDFYVVGDTKSPDEFELEGCRFYSYAAQRELAFVTAGLCPTRHYARKNIGYLLAIQTGVELIIETDDDNLPGPDFYEALPLEATLPAVAQAGWVNVYRYFTDGLIWPRGLPLDEINAPLPVLLEPQAVRIPIQQGLANENPDVDAIYRLALPLPFNFDKSQRVALSAGTWCPYNSQNTIHYSEAFPLLYLPAYCSFRMTDIWRSFVAQRIAGVNGWSILFREATVVQDRNDHSLMRDFEDEISGYLGNRKIAEALDALDLKAGTDLGTMGENLRKCYGALVDGDYVGAEELPLLDAWLTDLATILG</sequence>